<evidence type="ECO:0000313" key="7">
    <source>
        <dbReference type="Proteomes" id="UP000010408"/>
    </source>
</evidence>
<dbReference type="RefSeq" id="WP_005467412.1">
    <property type="nucleotide sequence ID" value="NZ_KB291032.1"/>
</dbReference>
<dbReference type="SUPFAM" id="SSF53335">
    <property type="entry name" value="S-adenosyl-L-methionine-dependent methyltransferases"/>
    <property type="match status" value="1"/>
</dbReference>
<reference evidence="6 7" key="1">
    <citation type="submission" date="2012-05" db="EMBL/GenBank/DDBJ databases">
        <authorList>
            <person name="Weinstock G."/>
            <person name="Sodergren E."/>
            <person name="Lobos E.A."/>
            <person name="Fulton L."/>
            <person name="Fulton R."/>
            <person name="Courtney L."/>
            <person name="Fronick C."/>
            <person name="O'Laughlin M."/>
            <person name="Godfrey J."/>
            <person name="Wilson R.M."/>
            <person name="Miner T."/>
            <person name="Farmer C."/>
            <person name="Delehaunty K."/>
            <person name="Cordes M."/>
            <person name="Minx P."/>
            <person name="Tomlinson C."/>
            <person name="Chen J."/>
            <person name="Wollam A."/>
            <person name="Pepin K.H."/>
            <person name="Bhonagiri V."/>
            <person name="Zhang X."/>
            <person name="Suruliraj S."/>
            <person name="Warren W."/>
            <person name="Mitreva M."/>
            <person name="Mardis E.R."/>
            <person name="Wilson R.K."/>
        </authorList>
    </citation>
    <scope>NUCLEOTIDE SEQUENCE [LARGE SCALE GENOMIC DNA]</scope>
    <source>
        <strain evidence="6 7">F0037</strain>
    </source>
</reference>
<dbReference type="STRING" id="1127696.HMPREF9134_01337"/>
<dbReference type="PANTHER" id="PTHR43591">
    <property type="entry name" value="METHYLTRANSFERASE"/>
    <property type="match status" value="1"/>
</dbReference>
<dbReference type="UniPathway" id="UPA00079">
    <property type="reaction ID" value="UER00169"/>
</dbReference>
<organism evidence="6 7">
    <name type="scientific">Porphyromonas catoniae F0037</name>
    <dbReference type="NCBI Taxonomy" id="1127696"/>
    <lineage>
        <taxon>Bacteria</taxon>
        <taxon>Pseudomonadati</taxon>
        <taxon>Bacteroidota</taxon>
        <taxon>Bacteroidia</taxon>
        <taxon>Bacteroidales</taxon>
        <taxon>Porphyromonadaceae</taxon>
        <taxon>Porphyromonas</taxon>
    </lineage>
</organism>
<dbReference type="HAMAP" id="MF_01813">
    <property type="entry name" value="MenG_UbiE_methyltr"/>
    <property type="match status" value="1"/>
</dbReference>
<dbReference type="PROSITE" id="PS51608">
    <property type="entry name" value="SAM_MT_UBIE"/>
    <property type="match status" value="1"/>
</dbReference>
<dbReference type="InterPro" id="IPR029063">
    <property type="entry name" value="SAM-dependent_MTases_sf"/>
</dbReference>
<accession>L1NBE4</accession>
<dbReference type="eggNOG" id="COG2226">
    <property type="taxonomic scope" value="Bacteria"/>
</dbReference>
<dbReference type="EMBL" id="AMEQ01000037">
    <property type="protein sequence ID" value="EKY00600.1"/>
    <property type="molecule type" value="Genomic_DNA"/>
</dbReference>
<dbReference type="Pfam" id="PF01209">
    <property type="entry name" value="Ubie_methyltran"/>
    <property type="match status" value="1"/>
</dbReference>
<feature type="binding site" evidence="5">
    <location>
        <position position="86"/>
    </location>
    <ligand>
        <name>S-adenosyl-L-methionine</name>
        <dbReference type="ChEBI" id="CHEBI:59789"/>
    </ligand>
</feature>
<dbReference type="CDD" id="cd02440">
    <property type="entry name" value="AdoMet_MTases"/>
    <property type="match status" value="1"/>
</dbReference>
<dbReference type="GO" id="GO:0043770">
    <property type="term" value="F:demethylmenaquinone methyltransferase activity"/>
    <property type="evidence" value="ECO:0007669"/>
    <property type="project" value="UniProtKB-UniRule"/>
</dbReference>
<gene>
    <name evidence="5" type="primary">menG</name>
    <name evidence="6" type="ORF">HMPREF9134_01337</name>
</gene>
<keyword evidence="1 5" id="KW-0474">Menaquinone biosynthesis</keyword>
<evidence type="ECO:0000256" key="3">
    <source>
        <dbReference type="ARBA" id="ARBA00022679"/>
    </source>
</evidence>
<dbReference type="InterPro" id="IPR004033">
    <property type="entry name" value="UbiE/COQ5_MeTrFase"/>
</dbReference>
<dbReference type="InterPro" id="IPR023576">
    <property type="entry name" value="UbiE/COQ5_MeTrFase_CS"/>
</dbReference>
<evidence type="ECO:0000313" key="6">
    <source>
        <dbReference type="EMBL" id="EKY00600.1"/>
    </source>
</evidence>
<keyword evidence="2 5" id="KW-0489">Methyltransferase</keyword>
<comment type="caution">
    <text evidence="6">The sequence shown here is derived from an EMBL/GenBank/DDBJ whole genome shotgun (WGS) entry which is preliminary data.</text>
</comment>
<evidence type="ECO:0000256" key="4">
    <source>
        <dbReference type="ARBA" id="ARBA00022691"/>
    </source>
</evidence>
<evidence type="ECO:0000256" key="1">
    <source>
        <dbReference type="ARBA" id="ARBA00022428"/>
    </source>
</evidence>
<feature type="binding site" evidence="5">
    <location>
        <position position="65"/>
    </location>
    <ligand>
        <name>S-adenosyl-L-methionine</name>
        <dbReference type="ChEBI" id="CHEBI:59789"/>
    </ligand>
</feature>
<comment type="function">
    <text evidence="5">Methyltransferase required for the conversion of demethylmenaquinol (DMKH2) to menaquinol (MKH2).</text>
</comment>
<dbReference type="PATRIC" id="fig|1127696.3.peg.1206"/>
<keyword evidence="3 5" id="KW-0808">Transferase</keyword>
<dbReference type="PANTHER" id="PTHR43591:SF24">
    <property type="entry name" value="2-METHOXY-6-POLYPRENYL-1,4-BENZOQUINOL METHYLASE, MITOCHONDRIAL"/>
    <property type="match status" value="1"/>
</dbReference>
<dbReference type="Proteomes" id="UP000010408">
    <property type="component" value="Unassembled WGS sequence"/>
</dbReference>
<comment type="similarity">
    <text evidence="5">Belongs to the class I-like SAM-binding methyltransferase superfamily. MenG/UbiE family.</text>
</comment>
<comment type="catalytic activity">
    <reaction evidence="5">
        <text>a 2-demethylmenaquinol + S-adenosyl-L-methionine = a menaquinol + S-adenosyl-L-homocysteine + H(+)</text>
        <dbReference type="Rhea" id="RHEA:42640"/>
        <dbReference type="Rhea" id="RHEA-COMP:9539"/>
        <dbReference type="Rhea" id="RHEA-COMP:9563"/>
        <dbReference type="ChEBI" id="CHEBI:15378"/>
        <dbReference type="ChEBI" id="CHEBI:18151"/>
        <dbReference type="ChEBI" id="CHEBI:55437"/>
        <dbReference type="ChEBI" id="CHEBI:57856"/>
        <dbReference type="ChEBI" id="CHEBI:59789"/>
        <dbReference type="EC" id="2.1.1.163"/>
    </reaction>
</comment>
<protein>
    <recommendedName>
        <fullName evidence="5">Demethylmenaquinone methyltransferase</fullName>
        <ecNumber evidence="5">2.1.1.163</ecNumber>
    </recommendedName>
</protein>
<keyword evidence="4 5" id="KW-0949">S-adenosyl-L-methionine</keyword>
<dbReference type="EC" id="2.1.1.163" evidence="5"/>
<dbReference type="Gene3D" id="3.40.50.150">
    <property type="entry name" value="Vaccinia Virus protein VP39"/>
    <property type="match status" value="1"/>
</dbReference>
<dbReference type="NCBIfam" id="TIGR01934">
    <property type="entry name" value="MenG_MenH_UbiE"/>
    <property type="match status" value="1"/>
</dbReference>
<dbReference type="GO" id="GO:0009234">
    <property type="term" value="P:menaquinone biosynthetic process"/>
    <property type="evidence" value="ECO:0007669"/>
    <property type="project" value="UniProtKB-UniRule"/>
</dbReference>
<dbReference type="GO" id="GO:0032259">
    <property type="term" value="P:methylation"/>
    <property type="evidence" value="ECO:0007669"/>
    <property type="project" value="UniProtKB-KW"/>
</dbReference>
<feature type="binding site" evidence="5">
    <location>
        <begin position="114"/>
        <end position="115"/>
    </location>
    <ligand>
        <name>S-adenosyl-L-methionine</name>
        <dbReference type="ChEBI" id="CHEBI:59789"/>
    </ligand>
</feature>
<dbReference type="HOGENOM" id="CLU_037990_0_0_10"/>
<proteinExistence type="inferred from homology"/>
<dbReference type="NCBIfam" id="NF001244">
    <property type="entry name" value="PRK00216.1-5"/>
    <property type="match status" value="1"/>
</dbReference>
<evidence type="ECO:0000256" key="2">
    <source>
        <dbReference type="ARBA" id="ARBA00022603"/>
    </source>
</evidence>
<evidence type="ECO:0000256" key="5">
    <source>
        <dbReference type="HAMAP-Rule" id="MF_01813"/>
    </source>
</evidence>
<dbReference type="PROSITE" id="PS01183">
    <property type="entry name" value="UBIE_1"/>
    <property type="match status" value="1"/>
</dbReference>
<sequence length="254" mass="28572">MITPYKDSDEPKVDQIRKMFNRIAPKYDRLNRIISLGLDRSWRRRALHLLAPYQPKEVLDVATGTGDLAIELVQTIPSITHVTGIDISEEMMRIGGEKVRMLGLDRKIDFLRQDSTATDFTEATFDAATIGFGIRNFSDIPAAARELHRILRPSGVLIIVELSEPTNPILHLGYKLYAGHIVPLIGRLMTEDKDAYSYLPQSIKAVPQREQMVEILKEAGFREAFYESIFPGSCTIYVGINAAPIPFPTEDIAE</sequence>
<comment type="caution">
    <text evidence="5">Lacks conserved residue(s) required for the propagation of feature annotation.</text>
</comment>
<keyword evidence="6" id="KW-0830">Ubiquinone</keyword>
<comment type="pathway">
    <text evidence="5">Quinol/quinone metabolism; menaquinone biosynthesis; menaquinol from 1,4-dihydroxy-2-naphthoate: step 2/2.</text>
</comment>
<name>L1NBE4_9PORP</name>
<dbReference type="AlphaFoldDB" id="L1NBE4"/>